<dbReference type="EMBL" id="GG662532">
    <property type="protein sequence ID" value="EWS72581.1"/>
    <property type="molecule type" value="Genomic_DNA"/>
</dbReference>
<reference evidence="2" key="1">
    <citation type="journal article" date="2006" name="PLoS Biol.">
        <title>Macronuclear genome sequence of the ciliate Tetrahymena thermophila, a model eukaryote.</title>
        <authorList>
            <person name="Eisen J.A."/>
            <person name="Coyne R.S."/>
            <person name="Wu M."/>
            <person name="Wu D."/>
            <person name="Thiagarajan M."/>
            <person name="Wortman J.R."/>
            <person name="Badger J.H."/>
            <person name="Ren Q."/>
            <person name="Amedeo P."/>
            <person name="Jones K.M."/>
            <person name="Tallon L.J."/>
            <person name="Delcher A.L."/>
            <person name="Salzberg S.L."/>
            <person name="Silva J.C."/>
            <person name="Haas B.J."/>
            <person name="Majoros W.H."/>
            <person name="Farzad M."/>
            <person name="Carlton J.M."/>
            <person name="Smith R.K. Jr."/>
            <person name="Garg J."/>
            <person name="Pearlman R.E."/>
            <person name="Karrer K.M."/>
            <person name="Sun L."/>
            <person name="Manning G."/>
            <person name="Elde N.C."/>
            <person name="Turkewitz A.P."/>
            <person name="Asai D.J."/>
            <person name="Wilkes D.E."/>
            <person name="Wang Y."/>
            <person name="Cai H."/>
            <person name="Collins K."/>
            <person name="Stewart B.A."/>
            <person name="Lee S.R."/>
            <person name="Wilamowska K."/>
            <person name="Weinberg Z."/>
            <person name="Ruzzo W.L."/>
            <person name="Wloga D."/>
            <person name="Gaertig J."/>
            <person name="Frankel J."/>
            <person name="Tsao C.-C."/>
            <person name="Gorovsky M.A."/>
            <person name="Keeling P.J."/>
            <person name="Waller R.F."/>
            <person name="Patron N.J."/>
            <person name="Cherry J.M."/>
            <person name="Stover N.A."/>
            <person name="Krieger C.J."/>
            <person name="del Toro C."/>
            <person name="Ryder H.F."/>
            <person name="Williamson S.C."/>
            <person name="Barbeau R.A."/>
            <person name="Hamilton E.P."/>
            <person name="Orias E."/>
        </authorList>
    </citation>
    <scope>NUCLEOTIDE SEQUENCE [LARGE SCALE GENOMIC DNA]</scope>
    <source>
        <strain evidence="2">SB210</strain>
    </source>
</reference>
<name>W7XF17_TETTS</name>
<protein>
    <submittedName>
        <fullName evidence="1">Uncharacterized protein</fullName>
    </submittedName>
</protein>
<dbReference type="AlphaFoldDB" id="W7XF17"/>
<sequence>MLNQFNSVEIKIHIMIYLFSNVETAKSIVILVMIQTLVQIAKHSIFMNKLLKNVQNSVKIKNFIKITFSNVLNAKQIIAKNVILIQICVINVTKDGKQQTVQCIAKKANVQQMIFTITTKKMENALQIALIIQIQIKGFAFTQKNLAQLTLQQVKEMQNKKIQTKFSIIRCQMVIKLQQLYKIQMQ</sequence>
<organism evidence="1 2">
    <name type="scientific">Tetrahymena thermophila (strain SB210)</name>
    <dbReference type="NCBI Taxonomy" id="312017"/>
    <lineage>
        <taxon>Eukaryota</taxon>
        <taxon>Sar</taxon>
        <taxon>Alveolata</taxon>
        <taxon>Ciliophora</taxon>
        <taxon>Intramacronucleata</taxon>
        <taxon>Oligohymenophorea</taxon>
        <taxon>Hymenostomatida</taxon>
        <taxon>Tetrahymenina</taxon>
        <taxon>Tetrahymenidae</taxon>
        <taxon>Tetrahymena</taxon>
    </lineage>
</organism>
<dbReference type="KEGG" id="tet:TTHERM_000629759"/>
<evidence type="ECO:0000313" key="2">
    <source>
        <dbReference type="Proteomes" id="UP000009168"/>
    </source>
</evidence>
<gene>
    <name evidence="1" type="ORF">TTHERM_000629759</name>
</gene>
<accession>W7XF17</accession>
<keyword evidence="2" id="KW-1185">Reference proteome</keyword>
<dbReference type="InParanoid" id="W7XF17"/>
<proteinExistence type="predicted"/>
<dbReference type="Proteomes" id="UP000009168">
    <property type="component" value="Unassembled WGS sequence"/>
</dbReference>
<dbReference type="GeneID" id="24439904"/>
<evidence type="ECO:0000313" key="1">
    <source>
        <dbReference type="EMBL" id="EWS72581.1"/>
    </source>
</evidence>
<dbReference type="RefSeq" id="XP_012654864.1">
    <property type="nucleotide sequence ID" value="XM_012799410.1"/>
</dbReference>